<protein>
    <submittedName>
        <fullName evidence="2">Uncharacterized protein</fullName>
    </submittedName>
</protein>
<reference evidence="2" key="1">
    <citation type="submission" date="2025-08" db="UniProtKB">
        <authorList>
            <consortium name="RefSeq"/>
        </authorList>
    </citation>
    <scope>IDENTIFICATION</scope>
</reference>
<evidence type="ECO:0000313" key="2">
    <source>
        <dbReference type="RefSeq" id="XP_073911515.1"/>
    </source>
</evidence>
<dbReference type="RefSeq" id="XP_073911515.1">
    <property type="nucleotide sequence ID" value="XM_074055414.1"/>
</dbReference>
<evidence type="ECO:0000313" key="1">
    <source>
        <dbReference type="Proteomes" id="UP001732720"/>
    </source>
</evidence>
<sequence>MLPTQEGRPPPAGPSHPSLVHLLQPNHPSLSAPLLAHRRPCHCPFGDFMPGFLDAPGRRYRLKLGMLTPCGISHPQGARLCAGNCRMVCNPATKQICPSSNNQRPPPVPRQMVCWTLASRERNAQEPSVKETTVNALKGSNKGIVQKEGAGQMTNSTLASPARNAQQPGAKDATLKETMQSRVEEESQILRDGKKSKRKCHESSGSSPSTSEPLLADGSSASLVQKPVPLKRSLASETSDDPLNKRARMCSRCSPPSKFTCGIPVPKRNAIMSSYSSTGGVSQLWKRRGHTSALLSGPASSHCQQPGRTAKNKREEGLGHGSSTTAPTPQVMDKESHGQRATDDTTRKEKKSSMSLPTPGSSGSRKRKRCGDPLTCPLPPLLAYPITPEVHREKKARFQWFSKALEDKTVVASNCVTKEPCLTFTLPAIGPASLPSSHPTPAPGPGATPLLASLKTAEIPDCTPSLPAPADVVSTTTPAPGPGATPLLASPKTMPNPDCAVSLPGPAVVVSTGTPAPAKPPGHTLTLTAERPASCPASVPTSGLSTIPLVGHLKKMKNLQAPPSFPVVVGVVTTVAPAPPKTTGLPAVLSSSHSVTFAGTSSAASTTALVTGPPMITSSATLTTTGPASRSSSKPMSGLGVKSVASTTSTTTSTTTTSTTASTTTLTSQGIHLGASAPSGAHNPVAPSSFQIPQPSTLSTSAPPTSFGQPLPSTNPSTPGISGLNHPLTTVTSLGTLRVGDTTNPSSNTHPVPPPYTGPKSQPTNGGSKKQKKRVKMSALIKAFAALSLADSVPLQAHKQQSQPKLDKSMRSLVAKFSKLSFV</sequence>
<dbReference type="Proteomes" id="UP001732720">
    <property type="component" value="Chromosome 15"/>
</dbReference>
<proteinExistence type="predicted"/>
<accession>A0AC58L2X9</accession>
<gene>
    <name evidence="2" type="primary">LOC141417268</name>
</gene>
<keyword evidence="1" id="KW-1185">Reference proteome</keyword>
<organism evidence="1 2">
    <name type="scientific">Castor canadensis</name>
    <name type="common">American beaver</name>
    <dbReference type="NCBI Taxonomy" id="51338"/>
    <lineage>
        <taxon>Eukaryota</taxon>
        <taxon>Metazoa</taxon>
        <taxon>Chordata</taxon>
        <taxon>Craniata</taxon>
        <taxon>Vertebrata</taxon>
        <taxon>Euteleostomi</taxon>
        <taxon>Mammalia</taxon>
        <taxon>Eutheria</taxon>
        <taxon>Euarchontoglires</taxon>
        <taxon>Glires</taxon>
        <taxon>Rodentia</taxon>
        <taxon>Castorimorpha</taxon>
        <taxon>Castoridae</taxon>
        <taxon>Castor</taxon>
    </lineage>
</organism>
<name>A0AC58L2X9_CASCN</name>